<keyword evidence="3" id="KW-1185">Reference proteome</keyword>
<dbReference type="Pfam" id="PF07872">
    <property type="entry name" value="DUF1659"/>
    <property type="match status" value="1"/>
</dbReference>
<dbReference type="Proteomes" id="UP000298021">
    <property type="component" value="Unassembled WGS sequence"/>
</dbReference>
<dbReference type="OrthoDB" id="2321883at2"/>
<dbReference type="AlphaFoldDB" id="A0A4Z0JKD0"/>
<feature type="domain" description="DUF1659" evidence="1">
    <location>
        <begin position="2"/>
        <end position="62"/>
    </location>
</feature>
<comment type="caution">
    <text evidence="2">The sequence shown here is derived from an EMBL/GenBank/DDBJ whole genome shotgun (WGS) entry which is preliminary data.</text>
</comment>
<evidence type="ECO:0000313" key="2">
    <source>
        <dbReference type="EMBL" id="TGD22559.1"/>
    </source>
</evidence>
<protein>
    <recommendedName>
        <fullName evidence="1">DUF1659 domain-containing protein</fullName>
    </recommendedName>
</protein>
<evidence type="ECO:0000313" key="3">
    <source>
        <dbReference type="Proteomes" id="UP000298021"/>
    </source>
</evidence>
<proteinExistence type="predicted"/>
<accession>A0A4Z0JKD0</accession>
<dbReference type="InterPro" id="IPR012454">
    <property type="entry name" value="DUF1659"/>
</dbReference>
<dbReference type="EMBL" id="RKLY01000021">
    <property type="protein sequence ID" value="TGD22559.1"/>
    <property type="molecule type" value="Genomic_DNA"/>
</dbReference>
<dbReference type="RefSeq" id="WP_135373433.1">
    <property type="nucleotide sequence ID" value="NZ_RKLY01000021.1"/>
</dbReference>
<gene>
    <name evidence="2" type="ORF">EGT49_08570</name>
</gene>
<sequence>MNWKKTSIIVTLNNENYANGKKARTFNNIVEDPTEAQIKLFTDALLLLSNGDTLGDTEVVKHDTLD</sequence>
<organism evidence="2 3">
    <name type="scientific">Companilactobacillus suantsaicola</name>
    <dbReference type="NCBI Taxonomy" id="2487723"/>
    <lineage>
        <taxon>Bacteria</taxon>
        <taxon>Bacillati</taxon>
        <taxon>Bacillota</taxon>
        <taxon>Bacilli</taxon>
        <taxon>Lactobacillales</taxon>
        <taxon>Lactobacillaceae</taxon>
        <taxon>Companilactobacillus</taxon>
    </lineage>
</organism>
<name>A0A4Z0JKD0_9LACO</name>
<evidence type="ECO:0000259" key="1">
    <source>
        <dbReference type="Pfam" id="PF07872"/>
    </source>
</evidence>
<reference evidence="2 3" key="1">
    <citation type="submission" date="2018-10" db="EMBL/GenBank/DDBJ databases">
        <title>Lactobacillus sp. R7 and Lactobacillus sp. R19 isolated from fermented mustard green product of Taiwan.</title>
        <authorList>
            <person name="Lin S.-T."/>
        </authorList>
    </citation>
    <scope>NUCLEOTIDE SEQUENCE [LARGE SCALE GENOMIC DNA]</scope>
    <source>
        <strain evidence="2 3">BCRC 81127</strain>
    </source>
</reference>